<feature type="domain" description="ABC transporter" evidence="4">
    <location>
        <begin position="3"/>
        <end position="228"/>
    </location>
</feature>
<evidence type="ECO:0000256" key="2">
    <source>
        <dbReference type="ARBA" id="ARBA00022741"/>
    </source>
</evidence>
<dbReference type="PANTHER" id="PTHR43023:SF3">
    <property type="entry name" value="PROTEIN TRIGALACTOSYLDIACYLGLYCEROL 3, CHLOROPLASTIC"/>
    <property type="match status" value="1"/>
</dbReference>
<evidence type="ECO:0000259" key="4">
    <source>
        <dbReference type="PROSITE" id="PS50893"/>
    </source>
</evidence>
<gene>
    <name evidence="5" type="ORF">IAC10_08995</name>
</gene>
<evidence type="ECO:0000256" key="3">
    <source>
        <dbReference type="ARBA" id="ARBA00022840"/>
    </source>
</evidence>
<dbReference type="GO" id="GO:0016887">
    <property type="term" value="F:ATP hydrolysis activity"/>
    <property type="evidence" value="ECO:0007669"/>
    <property type="project" value="InterPro"/>
</dbReference>
<keyword evidence="3 5" id="KW-0067">ATP-binding</keyword>
<evidence type="ECO:0000256" key="1">
    <source>
        <dbReference type="ARBA" id="ARBA00022448"/>
    </source>
</evidence>
<proteinExistence type="predicted"/>
<dbReference type="InterPro" id="IPR027417">
    <property type="entry name" value="P-loop_NTPase"/>
</dbReference>
<dbReference type="EMBL" id="DVIU01000178">
    <property type="protein sequence ID" value="HIS36748.1"/>
    <property type="molecule type" value="Genomic_DNA"/>
</dbReference>
<keyword evidence="1" id="KW-0813">Transport</keyword>
<dbReference type="PANTHER" id="PTHR43023">
    <property type="entry name" value="PROTEIN TRIGALACTOSYLDIACYLGLYCEROL 3, CHLOROPLASTIC"/>
    <property type="match status" value="1"/>
</dbReference>
<dbReference type="SMART" id="SM00382">
    <property type="entry name" value="AAA"/>
    <property type="match status" value="1"/>
</dbReference>
<dbReference type="InterPro" id="IPR003593">
    <property type="entry name" value="AAA+_ATPase"/>
</dbReference>
<dbReference type="AlphaFoldDB" id="A0A9D1EZG3"/>
<dbReference type="PROSITE" id="PS00211">
    <property type="entry name" value="ABC_TRANSPORTER_1"/>
    <property type="match status" value="1"/>
</dbReference>
<sequence length="239" mass="26613">MSIEVKNLVKIFDEKRVIDDVSFKVEDGETLAIVGFSGSGKSTILKLICGLIEKDSGEIITSEGDIAMVFQYSALFDSLNVADNISFALRERRELRNKYSEQELKDIVAQKLELVGLKGIEKKFPSELSGGMQKRVSFARAIVTEPKTILYDEPTAGLDPISSTLIEDYIVRLKEETNAASIVVTHQMSTITRTANKLIMLYDGKIVFAGTPQEMLRQDNEYTKQFVTASLEGPMKMIA</sequence>
<dbReference type="Proteomes" id="UP000823928">
    <property type="component" value="Unassembled WGS sequence"/>
</dbReference>
<accession>A0A9D1EZG3</accession>
<evidence type="ECO:0000313" key="6">
    <source>
        <dbReference type="Proteomes" id="UP000823928"/>
    </source>
</evidence>
<dbReference type="PROSITE" id="PS50893">
    <property type="entry name" value="ABC_TRANSPORTER_2"/>
    <property type="match status" value="1"/>
</dbReference>
<dbReference type="SUPFAM" id="SSF52540">
    <property type="entry name" value="P-loop containing nucleoside triphosphate hydrolases"/>
    <property type="match status" value="1"/>
</dbReference>
<evidence type="ECO:0000313" key="5">
    <source>
        <dbReference type="EMBL" id="HIS36748.1"/>
    </source>
</evidence>
<dbReference type="InterPro" id="IPR003439">
    <property type="entry name" value="ABC_transporter-like_ATP-bd"/>
</dbReference>
<protein>
    <submittedName>
        <fullName evidence="5">ATP-binding cassette domain-containing protein</fullName>
    </submittedName>
</protein>
<comment type="caution">
    <text evidence="5">The sequence shown here is derived from an EMBL/GenBank/DDBJ whole genome shotgun (WGS) entry which is preliminary data.</text>
</comment>
<name>A0A9D1EZG3_9BACT</name>
<reference evidence="5" key="1">
    <citation type="submission" date="2020-10" db="EMBL/GenBank/DDBJ databases">
        <authorList>
            <person name="Gilroy R."/>
        </authorList>
    </citation>
    <scope>NUCLEOTIDE SEQUENCE</scope>
    <source>
        <strain evidence="5">6276</strain>
    </source>
</reference>
<organism evidence="5 6">
    <name type="scientific">Candidatus Scatousia excrementigallinarum</name>
    <dbReference type="NCBI Taxonomy" id="2840935"/>
    <lineage>
        <taxon>Bacteria</taxon>
        <taxon>Candidatus Scatousia</taxon>
    </lineage>
</organism>
<dbReference type="GO" id="GO:0005524">
    <property type="term" value="F:ATP binding"/>
    <property type="evidence" value="ECO:0007669"/>
    <property type="project" value="UniProtKB-KW"/>
</dbReference>
<dbReference type="Gene3D" id="3.40.50.300">
    <property type="entry name" value="P-loop containing nucleotide triphosphate hydrolases"/>
    <property type="match status" value="1"/>
</dbReference>
<dbReference type="InterPro" id="IPR017871">
    <property type="entry name" value="ABC_transporter-like_CS"/>
</dbReference>
<dbReference type="Pfam" id="PF00005">
    <property type="entry name" value="ABC_tran"/>
    <property type="match status" value="1"/>
</dbReference>
<keyword evidence="2" id="KW-0547">Nucleotide-binding</keyword>
<reference evidence="5" key="2">
    <citation type="journal article" date="2021" name="PeerJ">
        <title>Extensive microbial diversity within the chicken gut microbiome revealed by metagenomics and culture.</title>
        <authorList>
            <person name="Gilroy R."/>
            <person name="Ravi A."/>
            <person name="Getino M."/>
            <person name="Pursley I."/>
            <person name="Horton D.L."/>
            <person name="Alikhan N.F."/>
            <person name="Baker D."/>
            <person name="Gharbi K."/>
            <person name="Hall N."/>
            <person name="Watson M."/>
            <person name="Adriaenssens E.M."/>
            <person name="Foster-Nyarko E."/>
            <person name="Jarju S."/>
            <person name="Secka A."/>
            <person name="Antonio M."/>
            <person name="Oren A."/>
            <person name="Chaudhuri R.R."/>
            <person name="La Ragione R."/>
            <person name="Hildebrand F."/>
            <person name="Pallen M.J."/>
        </authorList>
    </citation>
    <scope>NUCLEOTIDE SEQUENCE</scope>
    <source>
        <strain evidence="5">6276</strain>
    </source>
</reference>